<protein>
    <recommendedName>
        <fullName evidence="2">eCIS core domain-containing protein</fullName>
    </recommendedName>
</protein>
<dbReference type="AlphaFoldDB" id="A0A4U8YM53"/>
<feature type="region of interest" description="Disordered" evidence="1">
    <location>
        <begin position="51"/>
        <end position="73"/>
    </location>
</feature>
<dbReference type="Pfam" id="PF13699">
    <property type="entry name" value="eCIS_core"/>
    <property type="match status" value="1"/>
</dbReference>
<proteinExistence type="predicted"/>
<reference evidence="3 4" key="1">
    <citation type="submission" date="2019-03" db="EMBL/GenBank/DDBJ databases">
        <authorList>
            <person name="Nijsse B."/>
        </authorList>
    </citation>
    <scope>NUCLEOTIDE SEQUENCE [LARGE SCALE GENOMIC DNA]</scope>
    <source>
        <strain evidence="3">Desulfoluna butyratoxydans MSL71</strain>
    </source>
</reference>
<dbReference type="EMBL" id="CAADHO010000004">
    <property type="protein sequence ID" value="VFQ44821.1"/>
    <property type="molecule type" value="Genomic_DNA"/>
</dbReference>
<evidence type="ECO:0000313" key="3">
    <source>
        <dbReference type="EMBL" id="VFQ44821.1"/>
    </source>
</evidence>
<evidence type="ECO:0000256" key="1">
    <source>
        <dbReference type="SAM" id="MobiDB-lite"/>
    </source>
</evidence>
<name>A0A4U8YM53_9BACT</name>
<keyword evidence="4" id="KW-1185">Reference proteome</keyword>
<gene>
    <name evidence="3" type="ORF">MSL71_24780</name>
</gene>
<dbReference type="RefSeq" id="WP_180140762.1">
    <property type="nucleotide sequence ID" value="NZ_CAADHO010000004.1"/>
</dbReference>
<organism evidence="3 4">
    <name type="scientific">Desulfoluna butyratoxydans</name>
    <dbReference type="NCBI Taxonomy" id="231438"/>
    <lineage>
        <taxon>Bacteria</taxon>
        <taxon>Pseudomonadati</taxon>
        <taxon>Thermodesulfobacteriota</taxon>
        <taxon>Desulfobacteria</taxon>
        <taxon>Desulfobacterales</taxon>
        <taxon>Desulfolunaceae</taxon>
        <taxon>Desulfoluna</taxon>
    </lineage>
</organism>
<feature type="region of interest" description="Disordered" evidence="1">
    <location>
        <begin position="9"/>
        <end position="29"/>
    </location>
</feature>
<accession>A0A4U8YM53</accession>
<dbReference type="Proteomes" id="UP000507962">
    <property type="component" value="Unassembled WGS sequence"/>
</dbReference>
<evidence type="ECO:0000259" key="2">
    <source>
        <dbReference type="Pfam" id="PF13699"/>
    </source>
</evidence>
<feature type="domain" description="eCIS core" evidence="2">
    <location>
        <begin position="122"/>
        <end position="199"/>
    </location>
</feature>
<sequence>MRIFLRQAKEAKGTVATHTGGSVPPARGGTSALRVQRAVGNHGMQQWMARGGEHTASGPRGLSSLPSVTVGGAGGERAEEEAHRVARQVTAMPSPEGVETALAGPRDACFTGPLGLRSSGVPLDTGTRAYMEPRFGRDFSGVRVHKGDEAAELAASLHARAFAMGTHIVLGKGLPPSDSSAGRQVMAHELTHVVQQRGSASMVARLSPKDCSKDCAKPDPVKHPATGKFSITVYADKEGTFLLLPLTHKVGHSWVRLEDDKGTSWTYGFWPQWGYDGSNITKDVKGCVHHPDTRHTPTASQRFVLTAAQFAAAMKEARKTCRSKPNYNLFGLQCTTFVKRVLAAAGQSFGGFGLVWDSPNALDSWMRTHALQLGTSVTGGTSAPGKAGAGTFGLDLSYRHQFYSLLGAKLRLYGLGRAEVSDPVTSLTAGAGVEFNPKKVWLPKPFLEGGGIIGDLNPEPGLSEFGAGATGSAGLRFNLDEVGYVGVEYNLVKDFARDDPVLHRFMITAGFRLF</sequence>
<dbReference type="InterPro" id="IPR025295">
    <property type="entry name" value="eCIS_core_dom"/>
</dbReference>
<evidence type="ECO:0000313" key="4">
    <source>
        <dbReference type="Proteomes" id="UP000507962"/>
    </source>
</evidence>